<accession>A0A1X9LKA0</accession>
<dbReference type="InterPro" id="IPR057204">
    <property type="entry name" value="DUF7882"/>
</dbReference>
<protein>
    <recommendedName>
        <fullName evidence="1">DUF7882 domain-containing protein</fullName>
    </recommendedName>
</protein>
<keyword evidence="3" id="KW-1185">Reference proteome</keyword>
<dbReference type="RefSeq" id="WP_085018378.1">
    <property type="nucleotide sequence ID" value="NZ_BMHD01000001.1"/>
</dbReference>
<dbReference type="EMBL" id="CP020715">
    <property type="protein sequence ID" value="ARJ04351.1"/>
    <property type="molecule type" value="Genomic_DNA"/>
</dbReference>
<gene>
    <name evidence="2" type="ORF">B5808_03250</name>
</gene>
<dbReference type="Pfam" id="PF25355">
    <property type="entry name" value="DUF7882"/>
    <property type="match status" value="1"/>
</dbReference>
<dbReference type="STRING" id="1619308.B5808_03250"/>
<evidence type="ECO:0000313" key="2">
    <source>
        <dbReference type="EMBL" id="ARJ04351.1"/>
    </source>
</evidence>
<dbReference type="KEGG" id="cphy:B5808_03250"/>
<evidence type="ECO:0000313" key="3">
    <source>
        <dbReference type="Proteomes" id="UP000192775"/>
    </source>
</evidence>
<name>A0A1X9LKA0_9MICO</name>
<organism evidence="2 3">
    <name type="scientific">Cnuibacter physcomitrellae</name>
    <dbReference type="NCBI Taxonomy" id="1619308"/>
    <lineage>
        <taxon>Bacteria</taxon>
        <taxon>Bacillati</taxon>
        <taxon>Actinomycetota</taxon>
        <taxon>Actinomycetes</taxon>
        <taxon>Micrococcales</taxon>
        <taxon>Microbacteriaceae</taxon>
        <taxon>Cnuibacter</taxon>
    </lineage>
</organism>
<dbReference type="Proteomes" id="UP000192775">
    <property type="component" value="Chromosome"/>
</dbReference>
<evidence type="ECO:0000259" key="1">
    <source>
        <dbReference type="Pfam" id="PF25355"/>
    </source>
</evidence>
<dbReference type="AlphaFoldDB" id="A0A1X9LKA0"/>
<reference evidence="2 3" key="1">
    <citation type="submission" date="2017-04" db="EMBL/GenBank/DDBJ databases">
        <authorList>
            <person name="Afonso C.L."/>
            <person name="Miller P.J."/>
            <person name="Scott M.A."/>
            <person name="Spackman E."/>
            <person name="Goraichik I."/>
            <person name="Dimitrov K.M."/>
            <person name="Suarez D.L."/>
            <person name="Swayne D.E."/>
        </authorList>
    </citation>
    <scope>NUCLEOTIDE SEQUENCE [LARGE SCALE GENOMIC DNA]</scope>
    <source>
        <strain evidence="3">XA(T)</strain>
    </source>
</reference>
<sequence length="105" mass="11719">MGFLHIGQNGFAAQIDDRALAHLKVVILSELREGHSLAFTMQHTRDEGSGRDTFWINQSTDLRFQFHGNRSPQLNRAWLKELAATARAGTGLYLTEEPLTRAAVA</sequence>
<proteinExistence type="predicted"/>
<feature type="domain" description="DUF7882" evidence="1">
    <location>
        <begin position="1"/>
        <end position="97"/>
    </location>
</feature>